<dbReference type="Pfam" id="PF00563">
    <property type="entry name" value="EAL"/>
    <property type="match status" value="1"/>
</dbReference>
<comment type="caution">
    <text evidence="2">The sequence shown here is derived from an EMBL/GenBank/DDBJ whole genome shotgun (WGS) entry which is preliminary data.</text>
</comment>
<dbReference type="PANTHER" id="PTHR33121:SF76">
    <property type="entry name" value="SIGNALING PROTEIN"/>
    <property type="match status" value="1"/>
</dbReference>
<keyword evidence="3" id="KW-1185">Reference proteome</keyword>
<proteinExistence type="predicted"/>
<dbReference type="SMART" id="SM00052">
    <property type="entry name" value="EAL"/>
    <property type="match status" value="1"/>
</dbReference>
<dbReference type="SUPFAM" id="SSF141868">
    <property type="entry name" value="EAL domain-like"/>
    <property type="match status" value="1"/>
</dbReference>
<evidence type="ECO:0000259" key="1">
    <source>
        <dbReference type="PROSITE" id="PS50883"/>
    </source>
</evidence>
<accession>A0A4Q9DJY2</accession>
<name>A0A4Q9DJY2_9BACL</name>
<dbReference type="PROSITE" id="PS50883">
    <property type="entry name" value="EAL"/>
    <property type="match status" value="1"/>
</dbReference>
<dbReference type="RefSeq" id="WP_131016257.1">
    <property type="nucleotide sequence ID" value="NZ_SIRE01000019.1"/>
</dbReference>
<evidence type="ECO:0000313" key="2">
    <source>
        <dbReference type="EMBL" id="TBL74674.1"/>
    </source>
</evidence>
<reference evidence="2 3" key="1">
    <citation type="submission" date="2019-02" db="EMBL/GenBank/DDBJ databases">
        <title>Paenibacillus sp. nov., isolated from surface-sterilized tissue of Thalictrum simplex L.</title>
        <authorList>
            <person name="Tuo L."/>
        </authorList>
    </citation>
    <scope>NUCLEOTIDE SEQUENCE [LARGE SCALE GENOMIC DNA]</scope>
    <source>
        <strain evidence="2 3">N2SHLJ1</strain>
    </source>
</reference>
<dbReference type="PANTHER" id="PTHR33121">
    <property type="entry name" value="CYCLIC DI-GMP PHOSPHODIESTERASE PDEF"/>
    <property type="match status" value="1"/>
</dbReference>
<dbReference type="InterPro" id="IPR001633">
    <property type="entry name" value="EAL_dom"/>
</dbReference>
<protein>
    <submittedName>
        <fullName evidence="2">EAL domain-containing protein</fullName>
    </submittedName>
</protein>
<feature type="domain" description="EAL" evidence="1">
    <location>
        <begin position="12"/>
        <end position="264"/>
    </location>
</feature>
<sequence length="264" mass="30413">MLENYSNITRLMIRKKGILTMSFVESNCSFTHVYQPIVYMENREILGFEALIRSSKGNPEQLFENARREDRLFDLDTQSLVKAVSQFSEVMSGKPKNQLFVNIYPSTLLHDEFHAFLEKIVRQRSNTNLDIVFEINEAIEEFSRWKELLDSGILSVLQKKAILIAFDDVGEGAISLKQLVDFEPDYIKLSKYFTHGIEVSPNKQRIIRVLAEFCSSGSSKLIVEGIENERQFQLLEQMGVIYGQGYLFAKPQPLEELVFVNPIL</sequence>
<evidence type="ECO:0000313" key="3">
    <source>
        <dbReference type="Proteomes" id="UP000293142"/>
    </source>
</evidence>
<dbReference type="Gene3D" id="3.20.20.450">
    <property type="entry name" value="EAL domain"/>
    <property type="match status" value="1"/>
</dbReference>
<dbReference type="OrthoDB" id="581425at2"/>
<dbReference type="GO" id="GO:0071111">
    <property type="term" value="F:cyclic-guanylate-specific phosphodiesterase activity"/>
    <property type="evidence" value="ECO:0007669"/>
    <property type="project" value="InterPro"/>
</dbReference>
<dbReference type="Proteomes" id="UP000293142">
    <property type="component" value="Unassembled WGS sequence"/>
</dbReference>
<gene>
    <name evidence="2" type="ORF">EYB31_25510</name>
</gene>
<dbReference type="AlphaFoldDB" id="A0A4Q9DJY2"/>
<dbReference type="InterPro" id="IPR035919">
    <property type="entry name" value="EAL_sf"/>
</dbReference>
<dbReference type="InterPro" id="IPR050706">
    <property type="entry name" value="Cyclic-di-GMP_PDE-like"/>
</dbReference>
<organism evidence="2 3">
    <name type="scientific">Paenibacillus thalictri</name>
    <dbReference type="NCBI Taxonomy" id="2527873"/>
    <lineage>
        <taxon>Bacteria</taxon>
        <taxon>Bacillati</taxon>
        <taxon>Bacillota</taxon>
        <taxon>Bacilli</taxon>
        <taxon>Bacillales</taxon>
        <taxon>Paenibacillaceae</taxon>
        <taxon>Paenibacillus</taxon>
    </lineage>
</organism>
<dbReference type="EMBL" id="SIRE01000019">
    <property type="protein sequence ID" value="TBL74674.1"/>
    <property type="molecule type" value="Genomic_DNA"/>
</dbReference>
<dbReference type="CDD" id="cd01948">
    <property type="entry name" value="EAL"/>
    <property type="match status" value="1"/>
</dbReference>